<proteinExistence type="predicted"/>
<comment type="caution">
    <text evidence="1">The sequence shown here is derived from an EMBL/GenBank/DDBJ whole genome shotgun (WGS) entry which is preliminary data.</text>
</comment>
<sequence>MTGVLQKLRIQSTDVKAIAMWGVAACSDALYLIQVMPDFISVKLSSRIYKPDPAFLLTIGETLWRSAIS</sequence>
<evidence type="ECO:0000313" key="1">
    <source>
        <dbReference type="EMBL" id="KAI4348065.1"/>
    </source>
</evidence>
<keyword evidence="2" id="KW-1185">Reference proteome</keyword>
<reference evidence="1 2" key="1">
    <citation type="journal article" date="2022" name="DNA Res.">
        <title>Chromosomal-level genome assembly of the orchid tree Bauhinia variegata (Leguminosae; Cercidoideae) supports the allotetraploid origin hypothesis of Bauhinia.</title>
        <authorList>
            <person name="Zhong Y."/>
            <person name="Chen Y."/>
            <person name="Zheng D."/>
            <person name="Pang J."/>
            <person name="Liu Y."/>
            <person name="Luo S."/>
            <person name="Meng S."/>
            <person name="Qian L."/>
            <person name="Wei D."/>
            <person name="Dai S."/>
            <person name="Zhou R."/>
        </authorList>
    </citation>
    <scope>NUCLEOTIDE SEQUENCE [LARGE SCALE GENOMIC DNA]</scope>
    <source>
        <strain evidence="1">BV-YZ2020</strain>
    </source>
</reference>
<organism evidence="1 2">
    <name type="scientific">Bauhinia variegata</name>
    <name type="common">Purple orchid tree</name>
    <name type="synonym">Phanera variegata</name>
    <dbReference type="NCBI Taxonomy" id="167791"/>
    <lineage>
        <taxon>Eukaryota</taxon>
        <taxon>Viridiplantae</taxon>
        <taxon>Streptophyta</taxon>
        <taxon>Embryophyta</taxon>
        <taxon>Tracheophyta</taxon>
        <taxon>Spermatophyta</taxon>
        <taxon>Magnoliopsida</taxon>
        <taxon>eudicotyledons</taxon>
        <taxon>Gunneridae</taxon>
        <taxon>Pentapetalae</taxon>
        <taxon>rosids</taxon>
        <taxon>fabids</taxon>
        <taxon>Fabales</taxon>
        <taxon>Fabaceae</taxon>
        <taxon>Cercidoideae</taxon>
        <taxon>Cercideae</taxon>
        <taxon>Bauhiniinae</taxon>
        <taxon>Bauhinia</taxon>
    </lineage>
</organism>
<evidence type="ECO:0000313" key="2">
    <source>
        <dbReference type="Proteomes" id="UP000828941"/>
    </source>
</evidence>
<name>A0ACB9PNH2_BAUVA</name>
<dbReference type="Proteomes" id="UP000828941">
    <property type="component" value="Chromosome 4"/>
</dbReference>
<accession>A0ACB9PNH2</accession>
<protein>
    <submittedName>
        <fullName evidence="1">Uncharacterized protein</fullName>
    </submittedName>
</protein>
<gene>
    <name evidence="1" type="ORF">L6164_008827</name>
</gene>
<dbReference type="EMBL" id="CM039429">
    <property type="protein sequence ID" value="KAI4348065.1"/>
    <property type="molecule type" value="Genomic_DNA"/>
</dbReference>